<reference evidence="1 2" key="1">
    <citation type="submission" date="2023-03" db="EMBL/GenBank/DDBJ databases">
        <title>Genome insight into feeding habits of ladybird beetles.</title>
        <authorList>
            <person name="Li H.-S."/>
            <person name="Huang Y.-H."/>
            <person name="Pang H."/>
        </authorList>
    </citation>
    <scope>NUCLEOTIDE SEQUENCE [LARGE SCALE GENOMIC DNA]</scope>
    <source>
        <strain evidence="1">SYSU_2023b</strain>
        <tissue evidence="1">Whole body</tissue>
    </source>
</reference>
<organism evidence="1 2">
    <name type="scientific">Henosepilachna vigintioctopunctata</name>
    <dbReference type="NCBI Taxonomy" id="420089"/>
    <lineage>
        <taxon>Eukaryota</taxon>
        <taxon>Metazoa</taxon>
        <taxon>Ecdysozoa</taxon>
        <taxon>Arthropoda</taxon>
        <taxon>Hexapoda</taxon>
        <taxon>Insecta</taxon>
        <taxon>Pterygota</taxon>
        <taxon>Neoptera</taxon>
        <taxon>Endopterygota</taxon>
        <taxon>Coleoptera</taxon>
        <taxon>Polyphaga</taxon>
        <taxon>Cucujiformia</taxon>
        <taxon>Coccinelloidea</taxon>
        <taxon>Coccinellidae</taxon>
        <taxon>Epilachninae</taxon>
        <taxon>Epilachnini</taxon>
        <taxon>Henosepilachna</taxon>
    </lineage>
</organism>
<gene>
    <name evidence="1" type="ORF">WA026_007217</name>
</gene>
<name>A0AAW1V9Y3_9CUCU</name>
<keyword evidence="2" id="KW-1185">Reference proteome</keyword>
<dbReference type="AlphaFoldDB" id="A0AAW1V9Y3"/>
<proteinExistence type="predicted"/>
<protein>
    <submittedName>
        <fullName evidence="1">Uncharacterized protein</fullName>
    </submittedName>
</protein>
<evidence type="ECO:0000313" key="1">
    <source>
        <dbReference type="EMBL" id="KAK9889851.1"/>
    </source>
</evidence>
<dbReference type="EMBL" id="JARQZJ010000123">
    <property type="protein sequence ID" value="KAK9889851.1"/>
    <property type="molecule type" value="Genomic_DNA"/>
</dbReference>
<dbReference type="Proteomes" id="UP001431783">
    <property type="component" value="Unassembled WGS sequence"/>
</dbReference>
<evidence type="ECO:0000313" key="2">
    <source>
        <dbReference type="Proteomes" id="UP001431783"/>
    </source>
</evidence>
<comment type="caution">
    <text evidence="1">The sequence shown here is derived from an EMBL/GenBank/DDBJ whole genome shotgun (WGS) entry which is preliminary data.</text>
</comment>
<sequence length="92" mass="10305">MELLFEVIDEACKGKYLFDISSYLTSKDLSDMYQGAGVETAINPGAHFVTTRNFERPDYDGHIDMTGAFSSGPQTLIRSQFLNESDFNRPAD</sequence>
<accession>A0AAW1V9Y3</accession>